<dbReference type="Proteomes" id="UP000580839">
    <property type="component" value="Unassembled WGS sequence"/>
</dbReference>
<feature type="transmembrane region" description="Helical" evidence="1">
    <location>
        <begin position="6"/>
        <end position="22"/>
    </location>
</feature>
<comment type="caution">
    <text evidence="2">The sequence shown here is derived from an EMBL/GenBank/DDBJ whole genome shotgun (WGS) entry which is preliminary data.</text>
</comment>
<evidence type="ECO:0000313" key="2">
    <source>
        <dbReference type="EMBL" id="NOT34351.1"/>
    </source>
</evidence>
<keyword evidence="1" id="KW-1133">Transmembrane helix</keyword>
<keyword evidence="1" id="KW-0472">Membrane</keyword>
<proteinExistence type="predicted"/>
<protein>
    <submittedName>
        <fullName evidence="2">Uncharacterized protein</fullName>
    </submittedName>
</protein>
<gene>
    <name evidence="2" type="ORF">HOP12_09300</name>
</gene>
<dbReference type="EMBL" id="JABFRW010000112">
    <property type="protein sequence ID" value="NOT34351.1"/>
    <property type="molecule type" value="Genomic_DNA"/>
</dbReference>
<sequence length="154" mass="17539">MLRHPLVRLAIFLAILGFAWFNRTYAPFDRPAGVGAEARADHPPASATKAKMVGHPEIGFRSPELLGQHFAKHGREFFVPNAAAYLELAQLLRDREVEGDVLEAVRADHVVTRFDRHSGAFLAFDRDLTIRTFFRPNDGEQYFRRQLARAENPR</sequence>
<name>A0A849SIU6_UNCEI</name>
<evidence type="ECO:0000313" key="3">
    <source>
        <dbReference type="Proteomes" id="UP000580839"/>
    </source>
</evidence>
<organism evidence="2 3">
    <name type="scientific">Eiseniibacteriota bacterium</name>
    <dbReference type="NCBI Taxonomy" id="2212470"/>
    <lineage>
        <taxon>Bacteria</taxon>
        <taxon>Candidatus Eiseniibacteriota</taxon>
    </lineage>
</organism>
<reference evidence="2 3" key="1">
    <citation type="submission" date="2020-04" db="EMBL/GenBank/DDBJ databases">
        <title>Metagenomic profiling of ammonia- and methane-oxidizing microorganisms in a Dutch drinking water treatment plant.</title>
        <authorList>
            <person name="Poghosyan L."/>
            <person name="Leucker S."/>
        </authorList>
    </citation>
    <scope>NUCLEOTIDE SEQUENCE [LARGE SCALE GENOMIC DNA]</scope>
    <source>
        <strain evidence="2">S-RSF-IL-03</strain>
    </source>
</reference>
<keyword evidence="1" id="KW-0812">Transmembrane</keyword>
<accession>A0A849SIU6</accession>
<dbReference type="AlphaFoldDB" id="A0A849SIU6"/>
<evidence type="ECO:0000256" key="1">
    <source>
        <dbReference type="SAM" id="Phobius"/>
    </source>
</evidence>